<dbReference type="EMBL" id="JAVDQD010000002">
    <property type="protein sequence ID" value="MDR6238955.1"/>
    <property type="molecule type" value="Genomic_DNA"/>
</dbReference>
<evidence type="ECO:0000256" key="8">
    <source>
        <dbReference type="HAMAP-Rule" id="MF_00490"/>
    </source>
</evidence>
<evidence type="ECO:0000256" key="1">
    <source>
        <dbReference type="ARBA" id="ARBA00001946"/>
    </source>
</evidence>
<dbReference type="RefSeq" id="WP_309938463.1">
    <property type="nucleotide sequence ID" value="NZ_AP025305.1"/>
</dbReference>
<organism evidence="9 10">
    <name type="scientific">Aureibacter tunicatorum</name>
    <dbReference type="NCBI Taxonomy" id="866807"/>
    <lineage>
        <taxon>Bacteria</taxon>
        <taxon>Pseudomonadati</taxon>
        <taxon>Bacteroidota</taxon>
        <taxon>Cytophagia</taxon>
        <taxon>Cytophagales</taxon>
        <taxon>Persicobacteraceae</taxon>
        <taxon>Aureibacter</taxon>
    </lineage>
</organism>
<evidence type="ECO:0000256" key="4">
    <source>
        <dbReference type="ARBA" id="ARBA00021948"/>
    </source>
</evidence>
<keyword evidence="10" id="KW-1185">Reference proteome</keyword>
<evidence type="ECO:0000256" key="2">
    <source>
        <dbReference type="ARBA" id="ARBA00009997"/>
    </source>
</evidence>
<evidence type="ECO:0000313" key="10">
    <source>
        <dbReference type="Proteomes" id="UP001185092"/>
    </source>
</evidence>
<dbReference type="InterPro" id="IPR005238">
    <property type="entry name" value="ComB-like"/>
</dbReference>
<dbReference type="PANTHER" id="PTHR37311:SF1">
    <property type="entry name" value="2-PHOSPHOSULFOLACTATE PHOSPHATASE-RELATED"/>
    <property type="match status" value="1"/>
</dbReference>
<dbReference type="Pfam" id="PF04029">
    <property type="entry name" value="2-ph_phosp"/>
    <property type="match status" value="1"/>
</dbReference>
<sequence length="235" mass="25955">MRKVEICMSPEMIHLYDLKGKNVVVTDILRATSCMVSGLANGVKSIKPVMTLEECQSLRSKGYIGAAERNGAKVEGFEIGNSPYSYMEASVKGKSVAVTTTNGTVAIEKSKEAERVIIGAFLNLSAVVEYLKNLPEDLLIVCAGWKGRVNLEDTLYAGALAESLKDEFESDSDAVLMSRDLWLDAQNNLLEYVKQSSHVQRLKRLNIEKDIDFCLSKDVFDIVPLLDGEELKVLN</sequence>
<dbReference type="Gene3D" id="3.90.1560.10">
    <property type="entry name" value="ComB-like"/>
    <property type="match status" value="1"/>
</dbReference>
<accession>A0AAE3XM11</accession>
<protein>
    <recommendedName>
        <fullName evidence="4 8">Probable 2-phosphosulfolactate phosphatase</fullName>
        <ecNumber evidence="3 8">3.1.3.71</ecNumber>
    </recommendedName>
</protein>
<reference evidence="9" key="1">
    <citation type="submission" date="2023-07" db="EMBL/GenBank/DDBJ databases">
        <title>Genomic Encyclopedia of Type Strains, Phase IV (KMG-IV): sequencing the most valuable type-strain genomes for metagenomic binning, comparative biology and taxonomic classification.</title>
        <authorList>
            <person name="Goeker M."/>
        </authorList>
    </citation>
    <scope>NUCLEOTIDE SEQUENCE</scope>
    <source>
        <strain evidence="9">DSM 26174</strain>
    </source>
</reference>
<gene>
    <name evidence="8" type="primary">comB</name>
    <name evidence="9" type="ORF">HNQ88_001992</name>
</gene>
<dbReference type="Proteomes" id="UP001185092">
    <property type="component" value="Unassembled WGS sequence"/>
</dbReference>
<comment type="similarity">
    <text evidence="2 8">Belongs to the ComB family.</text>
</comment>
<evidence type="ECO:0000313" key="9">
    <source>
        <dbReference type="EMBL" id="MDR6238955.1"/>
    </source>
</evidence>
<comment type="catalytic activity">
    <reaction evidence="7 8">
        <text>(2R)-O-phospho-3-sulfolactate + H2O = (2R)-3-sulfolactate + phosphate</text>
        <dbReference type="Rhea" id="RHEA:23416"/>
        <dbReference type="ChEBI" id="CHEBI:15377"/>
        <dbReference type="ChEBI" id="CHEBI:15597"/>
        <dbReference type="ChEBI" id="CHEBI:43474"/>
        <dbReference type="ChEBI" id="CHEBI:58738"/>
        <dbReference type="EC" id="3.1.3.71"/>
    </reaction>
</comment>
<dbReference type="FunFam" id="3.90.1560.10:FF:000001">
    <property type="entry name" value="Probable 2-phosphosulfolactate phosphatase"/>
    <property type="match status" value="1"/>
</dbReference>
<dbReference type="InterPro" id="IPR036702">
    <property type="entry name" value="ComB-like_sf"/>
</dbReference>
<comment type="cofactor">
    <cofactor evidence="1 8">
        <name>Mg(2+)</name>
        <dbReference type="ChEBI" id="CHEBI:18420"/>
    </cofactor>
</comment>
<dbReference type="PANTHER" id="PTHR37311">
    <property type="entry name" value="2-PHOSPHOSULFOLACTATE PHOSPHATASE-RELATED"/>
    <property type="match status" value="1"/>
</dbReference>
<evidence type="ECO:0000256" key="3">
    <source>
        <dbReference type="ARBA" id="ARBA00012953"/>
    </source>
</evidence>
<dbReference type="AlphaFoldDB" id="A0AAE3XM11"/>
<dbReference type="EC" id="3.1.3.71" evidence="3 8"/>
<proteinExistence type="inferred from homology"/>
<dbReference type="GO" id="GO:0050532">
    <property type="term" value="F:2-phosphosulfolactate phosphatase activity"/>
    <property type="evidence" value="ECO:0007669"/>
    <property type="project" value="UniProtKB-UniRule"/>
</dbReference>
<dbReference type="SUPFAM" id="SSF142823">
    <property type="entry name" value="ComB-like"/>
    <property type="match status" value="1"/>
</dbReference>
<dbReference type="GO" id="GO:0000287">
    <property type="term" value="F:magnesium ion binding"/>
    <property type="evidence" value="ECO:0007669"/>
    <property type="project" value="UniProtKB-UniRule"/>
</dbReference>
<comment type="caution">
    <text evidence="9">The sequence shown here is derived from an EMBL/GenBank/DDBJ whole genome shotgun (WGS) entry which is preliminary data.</text>
</comment>
<dbReference type="GO" id="GO:0050545">
    <property type="term" value="F:sulfopyruvate decarboxylase activity"/>
    <property type="evidence" value="ECO:0007669"/>
    <property type="project" value="TreeGrafter"/>
</dbReference>
<keyword evidence="5 8" id="KW-0378">Hydrolase</keyword>
<name>A0AAE3XM11_9BACT</name>
<evidence type="ECO:0000256" key="7">
    <source>
        <dbReference type="ARBA" id="ARBA00033711"/>
    </source>
</evidence>
<dbReference type="HAMAP" id="MF_00490">
    <property type="entry name" value="ComB"/>
    <property type="match status" value="1"/>
</dbReference>
<evidence type="ECO:0000256" key="6">
    <source>
        <dbReference type="ARBA" id="ARBA00022842"/>
    </source>
</evidence>
<evidence type="ECO:0000256" key="5">
    <source>
        <dbReference type="ARBA" id="ARBA00022801"/>
    </source>
</evidence>
<keyword evidence="6 8" id="KW-0460">Magnesium</keyword>